<organism evidence="2 3">
    <name type="scientific">Corynebacterium striatum</name>
    <dbReference type="NCBI Taxonomy" id="43770"/>
    <lineage>
        <taxon>Bacteria</taxon>
        <taxon>Bacillati</taxon>
        <taxon>Actinomycetota</taxon>
        <taxon>Actinomycetes</taxon>
        <taxon>Mycobacteriales</taxon>
        <taxon>Corynebacteriaceae</taxon>
        <taxon>Corynebacterium</taxon>
    </lineage>
</organism>
<accession>A0A2Z2IWU6</accession>
<dbReference type="RefSeq" id="WP_086890877.1">
    <property type="nucleotide sequence ID" value="NZ_CP021252.1"/>
</dbReference>
<protein>
    <submittedName>
        <fullName evidence="2">Uncharacterized protein</fullName>
    </submittedName>
</protein>
<dbReference type="AlphaFoldDB" id="A0A2Z2IWU6"/>
<dbReference type="KEGG" id="cstr:CBE89_03985"/>
<name>A0A2Z2IWU6_CORST</name>
<evidence type="ECO:0000313" key="3">
    <source>
        <dbReference type="Proteomes" id="UP000250197"/>
    </source>
</evidence>
<keyword evidence="1" id="KW-0812">Transmembrane</keyword>
<sequence length="103" mass="11280">MRYLYFALAALGCIAALILRAMTGQPWAPLVALVAAAVFLVLGLMQSAKPAAAVSAEDLDESQREELRRLLDNGQFGTAVKQVQLWFKGVGYERAEEIVRQLT</sequence>
<keyword evidence="1" id="KW-0472">Membrane</keyword>
<dbReference type="Proteomes" id="UP000250197">
    <property type="component" value="Chromosome"/>
</dbReference>
<evidence type="ECO:0000256" key="1">
    <source>
        <dbReference type="SAM" id="Phobius"/>
    </source>
</evidence>
<gene>
    <name evidence="2" type="ORF">CBE89_03985</name>
</gene>
<keyword evidence="1" id="KW-1133">Transmembrane helix</keyword>
<evidence type="ECO:0000313" key="2">
    <source>
        <dbReference type="EMBL" id="ART20740.1"/>
    </source>
</evidence>
<reference evidence="2 3" key="1">
    <citation type="submission" date="2017-05" db="EMBL/GenBank/DDBJ databases">
        <title>Complete genome sequence of Corynebacterium striatum KC-Na-1 isolated from Neophocaena asiaeorientalis in Korea.</title>
        <authorList>
            <person name="Kim J.H."/>
            <person name="Lee K."/>
        </authorList>
    </citation>
    <scope>NUCLEOTIDE SEQUENCE [LARGE SCALE GENOMIC DNA]</scope>
    <source>
        <strain evidence="2 3">KC-Na-01</strain>
    </source>
</reference>
<dbReference type="EMBL" id="CP021252">
    <property type="protein sequence ID" value="ART20740.1"/>
    <property type="molecule type" value="Genomic_DNA"/>
</dbReference>
<feature type="transmembrane region" description="Helical" evidence="1">
    <location>
        <begin position="26"/>
        <end position="45"/>
    </location>
</feature>
<proteinExistence type="predicted"/>